<dbReference type="Pfam" id="PF01555">
    <property type="entry name" value="N6_N4_Mtase"/>
    <property type="match status" value="1"/>
</dbReference>
<evidence type="ECO:0000256" key="2">
    <source>
        <dbReference type="ARBA" id="ARBA00022603"/>
    </source>
</evidence>
<dbReference type="PRINTS" id="PR00508">
    <property type="entry name" value="S21N4MTFRASE"/>
</dbReference>
<organism evidence="6 7">
    <name type="scientific">Azohydromonas caseinilytica</name>
    <dbReference type="NCBI Taxonomy" id="2728836"/>
    <lineage>
        <taxon>Bacteria</taxon>
        <taxon>Pseudomonadati</taxon>
        <taxon>Pseudomonadota</taxon>
        <taxon>Betaproteobacteria</taxon>
        <taxon>Burkholderiales</taxon>
        <taxon>Sphaerotilaceae</taxon>
        <taxon>Azohydromonas</taxon>
    </lineage>
</organism>
<proteinExistence type="inferred from homology"/>
<dbReference type="PROSITE" id="PS00092">
    <property type="entry name" value="N6_MTASE"/>
    <property type="match status" value="1"/>
</dbReference>
<dbReference type="Gene3D" id="3.40.50.150">
    <property type="entry name" value="Vaccinia Virus protein VP39"/>
    <property type="match status" value="1"/>
</dbReference>
<dbReference type="PANTHER" id="PTHR13370:SF3">
    <property type="entry name" value="TRNA (GUANINE(10)-N2)-METHYLTRANSFERASE HOMOLOG"/>
    <property type="match status" value="1"/>
</dbReference>
<dbReference type="GO" id="GO:0032259">
    <property type="term" value="P:methylation"/>
    <property type="evidence" value="ECO:0007669"/>
    <property type="project" value="UniProtKB-KW"/>
</dbReference>
<protein>
    <recommendedName>
        <fullName evidence="4">Methyltransferase</fullName>
        <ecNumber evidence="4">2.1.1.-</ecNumber>
    </recommendedName>
</protein>
<feature type="domain" description="DNA methylase N-4/N-6" evidence="5">
    <location>
        <begin position="9"/>
        <end position="259"/>
    </location>
</feature>
<dbReference type="EMBL" id="JABBFW010000014">
    <property type="protein sequence ID" value="NML17040.1"/>
    <property type="molecule type" value="Genomic_DNA"/>
</dbReference>
<evidence type="ECO:0000313" key="7">
    <source>
        <dbReference type="Proteomes" id="UP000574067"/>
    </source>
</evidence>
<dbReference type="InterPro" id="IPR029063">
    <property type="entry name" value="SAM-dependent_MTases_sf"/>
</dbReference>
<keyword evidence="2 6" id="KW-0489">Methyltransferase</keyword>
<evidence type="ECO:0000313" key="6">
    <source>
        <dbReference type="EMBL" id="NML17040.1"/>
    </source>
</evidence>
<dbReference type="InterPro" id="IPR001091">
    <property type="entry name" value="RM_Methyltransferase"/>
</dbReference>
<dbReference type="InterPro" id="IPR002941">
    <property type="entry name" value="DNA_methylase_N4/N6"/>
</dbReference>
<evidence type="ECO:0000256" key="3">
    <source>
        <dbReference type="ARBA" id="ARBA00022679"/>
    </source>
</evidence>
<comment type="similarity">
    <text evidence="1 4">Belongs to the N(4)/N(6)-methyltransferase family.</text>
</comment>
<dbReference type="PANTHER" id="PTHR13370">
    <property type="entry name" value="RNA METHYLASE-RELATED"/>
    <property type="match status" value="1"/>
</dbReference>
<dbReference type="GO" id="GO:0005737">
    <property type="term" value="C:cytoplasm"/>
    <property type="evidence" value="ECO:0007669"/>
    <property type="project" value="TreeGrafter"/>
</dbReference>
<dbReference type="EC" id="2.1.1.-" evidence="4"/>
<keyword evidence="3 6" id="KW-0808">Transferase</keyword>
<evidence type="ECO:0000259" key="5">
    <source>
        <dbReference type="Pfam" id="PF01555"/>
    </source>
</evidence>
<dbReference type="GO" id="GO:0003677">
    <property type="term" value="F:DNA binding"/>
    <property type="evidence" value="ECO:0007669"/>
    <property type="project" value="InterPro"/>
</dbReference>
<gene>
    <name evidence="6" type="ORF">HHL10_18830</name>
</gene>
<dbReference type="GO" id="GO:0009007">
    <property type="term" value="F:site-specific DNA-methyltransferase (adenine-specific) activity"/>
    <property type="evidence" value="ECO:0007669"/>
    <property type="project" value="TreeGrafter"/>
</dbReference>
<sequence>MAQRDENSVHAIVTDPPYALVEYEDKDHDKMRQGQGGLWRIPPSFDGSQRSPLPRFTVLTPKEREKLNTFFKAFAYQTQRILVPGGHLVIAANPLLSTTVFYACETSGMEKRGELIRIVKTLRGGDRPKGAETEFSDVSVMPRSSWEPWGLFRKPISEKTVAQNLRKWGTGGFRRISDDEPFRDIFEAAPARSPERDLAPHPSLKPQKLMRYIVRGVLPLSRGVVYDPFCGSGSTLAAAANLGLSAIGTERDVQYLTMAHQAIPRLSQIKIST</sequence>
<dbReference type="SUPFAM" id="SSF53335">
    <property type="entry name" value="S-adenosyl-L-methionine-dependent methyltransferases"/>
    <property type="match status" value="1"/>
</dbReference>
<comment type="caution">
    <text evidence="6">The sequence shown here is derived from an EMBL/GenBank/DDBJ whole genome shotgun (WGS) entry which is preliminary data.</text>
</comment>
<keyword evidence="7" id="KW-1185">Reference proteome</keyword>
<dbReference type="Proteomes" id="UP000574067">
    <property type="component" value="Unassembled WGS sequence"/>
</dbReference>
<evidence type="ECO:0000256" key="1">
    <source>
        <dbReference type="ARBA" id="ARBA00006594"/>
    </source>
</evidence>
<dbReference type="InterPro" id="IPR002052">
    <property type="entry name" value="DNA_methylase_N6_adenine_CS"/>
</dbReference>
<name>A0A848FFX1_9BURK</name>
<dbReference type="AlphaFoldDB" id="A0A848FFX1"/>
<accession>A0A848FFX1</accession>
<dbReference type="GO" id="GO:0008170">
    <property type="term" value="F:N-methyltransferase activity"/>
    <property type="evidence" value="ECO:0007669"/>
    <property type="project" value="InterPro"/>
</dbReference>
<evidence type="ECO:0000256" key="4">
    <source>
        <dbReference type="RuleBase" id="RU362026"/>
    </source>
</evidence>
<reference evidence="6 7" key="1">
    <citation type="submission" date="2020-04" db="EMBL/GenBank/DDBJ databases">
        <title>Azohydromonas sp. isolated from soil.</title>
        <authorList>
            <person name="Dahal R.H."/>
        </authorList>
    </citation>
    <scope>NUCLEOTIDE SEQUENCE [LARGE SCALE GENOMIC DNA]</scope>
    <source>
        <strain evidence="6 7">G-1-1-14</strain>
    </source>
</reference>